<evidence type="ECO:0000259" key="5">
    <source>
        <dbReference type="PROSITE" id="PS50072"/>
    </source>
</evidence>
<dbReference type="Gene3D" id="2.40.100.10">
    <property type="entry name" value="Cyclophilin-like"/>
    <property type="match status" value="1"/>
</dbReference>
<dbReference type="InterPro" id="IPR044665">
    <property type="entry name" value="E_coli_cyclophilin_A-like"/>
</dbReference>
<protein>
    <recommendedName>
        <fullName evidence="4">Peptidyl-prolyl cis-trans isomerase</fullName>
        <shortName evidence="4">PPIase</shortName>
        <ecNumber evidence="4">5.2.1.8</ecNumber>
    </recommendedName>
</protein>
<dbReference type="SUPFAM" id="SSF50891">
    <property type="entry name" value="Cyclophilin-like"/>
    <property type="match status" value="1"/>
</dbReference>
<dbReference type="EC" id="5.2.1.8" evidence="4"/>
<dbReference type="PANTHER" id="PTHR43246">
    <property type="entry name" value="PEPTIDYL-PROLYL CIS-TRANS ISOMERASE CYP38, CHLOROPLASTIC"/>
    <property type="match status" value="1"/>
</dbReference>
<feature type="domain" description="PPIase cyclophilin-type" evidence="5">
    <location>
        <begin position="37"/>
        <end position="196"/>
    </location>
</feature>
<dbReference type="InterPro" id="IPR020892">
    <property type="entry name" value="Cyclophilin-type_PPIase_CS"/>
</dbReference>
<dbReference type="PROSITE" id="PS00170">
    <property type="entry name" value="CSA_PPIASE_1"/>
    <property type="match status" value="1"/>
</dbReference>
<comment type="caution">
    <text evidence="6">The sequence shown here is derived from an EMBL/GenBank/DDBJ whole genome shotgun (WGS) entry which is preliminary data.</text>
</comment>
<feature type="chain" id="PRO_5040534801" description="Peptidyl-prolyl cis-trans isomerase" evidence="4">
    <location>
        <begin position="30"/>
        <end position="198"/>
    </location>
</feature>
<dbReference type="Proteomes" id="UP000783102">
    <property type="component" value="Unassembled WGS sequence"/>
</dbReference>
<evidence type="ECO:0000256" key="3">
    <source>
        <dbReference type="ARBA" id="ARBA00023235"/>
    </source>
</evidence>
<comment type="function">
    <text evidence="4">PPIases accelerate the folding of proteins. It catalyzes the cis-trans isomerization of proline imidic peptide bonds in oligopeptides.</text>
</comment>
<feature type="signal peptide" evidence="4">
    <location>
        <begin position="1"/>
        <end position="29"/>
    </location>
</feature>
<organism evidence="6 7">
    <name type="scientific">Polynucleobacter paneuropaeus</name>
    <dbReference type="NCBI Taxonomy" id="2527775"/>
    <lineage>
        <taxon>Bacteria</taxon>
        <taxon>Pseudomonadati</taxon>
        <taxon>Pseudomonadota</taxon>
        <taxon>Betaproteobacteria</taxon>
        <taxon>Burkholderiales</taxon>
        <taxon>Burkholderiaceae</taxon>
        <taxon>Polynucleobacter</taxon>
    </lineage>
</organism>
<comment type="similarity">
    <text evidence="1 4">Belongs to the cyclophilin-type PPIase family.</text>
</comment>
<sequence>MNPKGIHMRKLFTGFIFTLACLASQMALAGPKVEFKTTMGNFVVELDDVKAPKTTANFLNYVKSGFYNGTIFHRVIDGFMIQGGGFTPDLVQKPTNPPVVSEAQNGLKNQTYTIAMARTSDPDSATAQFFINVKDNQGLDYPNAMGNGYTVFGKVISGTQTIDAIRQIPTMVANAPRMGRMGDVPTKTVTIESATILK</sequence>
<dbReference type="Pfam" id="PF00160">
    <property type="entry name" value="Pro_isomerase"/>
    <property type="match status" value="1"/>
</dbReference>
<keyword evidence="2 4" id="KW-0697">Rotamase</keyword>
<evidence type="ECO:0000313" key="7">
    <source>
        <dbReference type="Proteomes" id="UP000783102"/>
    </source>
</evidence>
<accession>A0A9Q2WG67</accession>
<name>A0A9Q2WG67_9BURK</name>
<keyword evidence="4" id="KW-0732">Signal</keyword>
<dbReference type="InterPro" id="IPR029000">
    <property type="entry name" value="Cyclophilin-like_dom_sf"/>
</dbReference>
<dbReference type="GO" id="GO:0003755">
    <property type="term" value="F:peptidyl-prolyl cis-trans isomerase activity"/>
    <property type="evidence" value="ECO:0007669"/>
    <property type="project" value="UniProtKB-UniRule"/>
</dbReference>
<evidence type="ECO:0000256" key="1">
    <source>
        <dbReference type="ARBA" id="ARBA00007365"/>
    </source>
</evidence>
<dbReference type="PROSITE" id="PS50072">
    <property type="entry name" value="CSA_PPIASE_2"/>
    <property type="match status" value="1"/>
</dbReference>
<comment type="catalytic activity">
    <reaction evidence="4">
        <text>[protein]-peptidylproline (omega=180) = [protein]-peptidylproline (omega=0)</text>
        <dbReference type="Rhea" id="RHEA:16237"/>
        <dbReference type="Rhea" id="RHEA-COMP:10747"/>
        <dbReference type="Rhea" id="RHEA-COMP:10748"/>
        <dbReference type="ChEBI" id="CHEBI:83833"/>
        <dbReference type="ChEBI" id="CHEBI:83834"/>
        <dbReference type="EC" id="5.2.1.8"/>
    </reaction>
</comment>
<gene>
    <name evidence="6" type="ORF">G6731_01885</name>
</gene>
<evidence type="ECO:0000256" key="2">
    <source>
        <dbReference type="ARBA" id="ARBA00023110"/>
    </source>
</evidence>
<reference evidence="6" key="1">
    <citation type="journal article" date="2021" name="Genome Biol. Evol.">
        <title>Continental-Scale Gene Flow Prevents Allopatric Divergence of Pelagic Freshwater Bacteria.</title>
        <authorList>
            <person name="Hoetzinger M."/>
            <person name="Pitt A."/>
            <person name="Huemer A."/>
            <person name="Hahn M.W."/>
        </authorList>
    </citation>
    <scope>NUCLEOTIDE SEQUENCE</scope>
    <source>
        <strain evidence="6">SM1-W8</strain>
    </source>
</reference>
<keyword evidence="3 4" id="KW-0413">Isomerase</keyword>
<dbReference type="InterPro" id="IPR002130">
    <property type="entry name" value="Cyclophilin-type_PPIase_dom"/>
</dbReference>
<evidence type="ECO:0000256" key="4">
    <source>
        <dbReference type="RuleBase" id="RU363019"/>
    </source>
</evidence>
<dbReference type="GO" id="GO:0006457">
    <property type="term" value="P:protein folding"/>
    <property type="evidence" value="ECO:0007669"/>
    <property type="project" value="InterPro"/>
</dbReference>
<dbReference type="PRINTS" id="PR00153">
    <property type="entry name" value="CSAPPISMRASE"/>
</dbReference>
<dbReference type="EMBL" id="JAANEY010000001">
    <property type="protein sequence ID" value="MBT8550714.1"/>
    <property type="molecule type" value="Genomic_DNA"/>
</dbReference>
<proteinExistence type="inferred from homology"/>
<dbReference type="AlphaFoldDB" id="A0A9Q2WG67"/>
<evidence type="ECO:0000313" key="6">
    <source>
        <dbReference type="EMBL" id="MBT8550714.1"/>
    </source>
</evidence>
<dbReference type="PROSITE" id="PS51257">
    <property type="entry name" value="PROKAR_LIPOPROTEIN"/>
    <property type="match status" value="1"/>
</dbReference>